<proteinExistence type="predicted"/>
<keyword evidence="2" id="KW-1133">Transmembrane helix</keyword>
<keyword evidence="2" id="KW-0812">Transmembrane</keyword>
<evidence type="ECO:0000313" key="4">
    <source>
        <dbReference type="Proteomes" id="UP000324853"/>
    </source>
</evidence>
<organism evidence="3 4">
    <name type="scientific">Bradyrhizobium cytisi</name>
    <dbReference type="NCBI Taxonomy" id="515489"/>
    <lineage>
        <taxon>Bacteria</taxon>
        <taxon>Pseudomonadati</taxon>
        <taxon>Pseudomonadota</taxon>
        <taxon>Alphaproteobacteria</taxon>
        <taxon>Hyphomicrobiales</taxon>
        <taxon>Nitrobacteraceae</taxon>
        <taxon>Bradyrhizobium</taxon>
    </lineage>
</organism>
<evidence type="ECO:0000313" key="3">
    <source>
        <dbReference type="EMBL" id="TYL83103.1"/>
    </source>
</evidence>
<reference evidence="3 4" key="1">
    <citation type="submission" date="2019-08" db="EMBL/GenBank/DDBJ databases">
        <title>Bradyrhizobium hipponensis sp. nov., a rhizobium isolated from a Lupinus angustifolius root nodule in Tunisia.</title>
        <authorList>
            <person name="Off K."/>
            <person name="Rejili M."/>
            <person name="Mars M."/>
            <person name="Brachmann A."/>
            <person name="Marin M."/>
        </authorList>
    </citation>
    <scope>NUCLEOTIDE SEQUENCE [LARGE SCALE GENOMIC DNA]</scope>
    <source>
        <strain evidence="3 4">CTAW11</strain>
    </source>
</reference>
<protein>
    <submittedName>
        <fullName evidence="3">Uncharacterized protein</fullName>
    </submittedName>
</protein>
<dbReference type="AlphaFoldDB" id="A0A5S4WNZ6"/>
<evidence type="ECO:0000256" key="1">
    <source>
        <dbReference type="SAM" id="MobiDB-lite"/>
    </source>
</evidence>
<feature type="compositionally biased region" description="Basic and acidic residues" evidence="1">
    <location>
        <begin position="212"/>
        <end position="226"/>
    </location>
</feature>
<dbReference type="RefSeq" id="WP_148752689.1">
    <property type="nucleotide sequence ID" value="NZ_VSSR01000031.1"/>
</dbReference>
<evidence type="ECO:0000256" key="2">
    <source>
        <dbReference type="SAM" id="Phobius"/>
    </source>
</evidence>
<keyword evidence="4" id="KW-1185">Reference proteome</keyword>
<accession>A0A5S4WNZ6</accession>
<keyword evidence="2" id="KW-0472">Membrane</keyword>
<comment type="caution">
    <text evidence="3">The sequence shown here is derived from an EMBL/GenBank/DDBJ whole genome shotgun (WGS) entry which is preliminary data.</text>
</comment>
<feature type="transmembrane region" description="Helical" evidence="2">
    <location>
        <begin position="48"/>
        <end position="72"/>
    </location>
</feature>
<dbReference type="EMBL" id="VSSR01000031">
    <property type="protein sequence ID" value="TYL83103.1"/>
    <property type="molecule type" value="Genomic_DNA"/>
</dbReference>
<feature type="transmembrane region" description="Helical" evidence="2">
    <location>
        <begin position="20"/>
        <end position="41"/>
    </location>
</feature>
<dbReference type="Proteomes" id="UP000324853">
    <property type="component" value="Unassembled WGS sequence"/>
</dbReference>
<gene>
    <name evidence="3" type="ORF">FXB38_19935</name>
</gene>
<dbReference type="OrthoDB" id="8450868at2"/>
<sequence>MSLQISLGDAGALILEEHPASIVIVSAAGIAALLILILTRVQRTKARLLLVALVLITVPILALCIPGSWYVVRSMLIPTKAAEIELPDLEATLGLEFYLHWSTDSGRYLVVRNSAGVVRQHLSAFDWTHWPRTSVYLTNDGRVAVLGPTYDDYIVDPKRRTIETLWNGTPSDTWTYFGAFDFRNEKLVFIPASEQRECTATRGVTDPSAARPEGRGDRCDQEALKY</sequence>
<feature type="region of interest" description="Disordered" evidence="1">
    <location>
        <begin position="200"/>
        <end position="226"/>
    </location>
</feature>
<name>A0A5S4WNZ6_9BRAD</name>